<dbReference type="STRING" id="937334.SAMN05444406_12922"/>
<keyword evidence="8" id="KW-0028">Amino-acid biosynthesis</keyword>
<dbReference type="Gene3D" id="3.40.640.10">
    <property type="entry name" value="Type I PLP-dependent aspartate aminotransferase-like (Major domain)"/>
    <property type="match status" value="1"/>
</dbReference>
<evidence type="ECO:0000256" key="5">
    <source>
        <dbReference type="ARBA" id="ARBA00022679"/>
    </source>
</evidence>
<dbReference type="Gene3D" id="3.90.1150.10">
    <property type="entry name" value="Aspartate Aminotransferase, domain 1"/>
    <property type="match status" value="1"/>
</dbReference>
<evidence type="ECO:0000313" key="10">
    <source>
        <dbReference type="EMBL" id="SFQ34145.1"/>
    </source>
</evidence>
<dbReference type="GO" id="GO:0000105">
    <property type="term" value="P:L-histidine biosynthetic process"/>
    <property type="evidence" value="ECO:0007669"/>
    <property type="project" value="UniProtKB-UniRule"/>
</dbReference>
<keyword evidence="4 8" id="KW-0032">Aminotransferase</keyword>
<dbReference type="HAMAP" id="MF_01023">
    <property type="entry name" value="HisC_aminotrans_2"/>
    <property type="match status" value="1"/>
</dbReference>
<dbReference type="EMBL" id="FOXR01000029">
    <property type="protein sequence ID" value="SFQ34145.1"/>
    <property type="molecule type" value="Genomic_DNA"/>
</dbReference>
<gene>
    <name evidence="8" type="primary">hisC</name>
    <name evidence="10" type="ORF">SAMN05444406_12922</name>
</gene>
<comment type="similarity">
    <text evidence="8">Belongs to the class-II pyridoxal-phosphate-dependent aminotransferase family. Histidinol-phosphate aminotransferase subfamily.</text>
</comment>
<keyword evidence="8" id="KW-0368">Histidine biosynthesis</keyword>
<evidence type="ECO:0000256" key="6">
    <source>
        <dbReference type="ARBA" id="ARBA00022898"/>
    </source>
</evidence>
<feature type="modified residue" description="N6-(pyridoxal phosphate)lysine" evidence="8">
    <location>
        <position position="224"/>
    </location>
</feature>
<evidence type="ECO:0000256" key="1">
    <source>
        <dbReference type="ARBA" id="ARBA00001933"/>
    </source>
</evidence>
<feature type="domain" description="Aminotransferase class I/classII large" evidence="9">
    <location>
        <begin position="30"/>
        <end position="357"/>
    </location>
</feature>
<accession>A0A1I5XQA6</accession>
<dbReference type="InterPro" id="IPR005861">
    <property type="entry name" value="HisP_aminotrans"/>
</dbReference>
<keyword evidence="5 8" id="KW-0808">Transferase</keyword>
<evidence type="ECO:0000256" key="2">
    <source>
        <dbReference type="ARBA" id="ARBA00005011"/>
    </source>
</evidence>
<dbReference type="RefSeq" id="WP_092282643.1">
    <property type="nucleotide sequence ID" value="NZ_FOXR01000029.1"/>
</dbReference>
<name>A0A1I5XQA6_9FIRM</name>
<evidence type="ECO:0000256" key="7">
    <source>
        <dbReference type="ARBA" id="ARBA00047481"/>
    </source>
</evidence>
<dbReference type="InterPro" id="IPR015422">
    <property type="entry name" value="PyrdxlP-dep_Trfase_small"/>
</dbReference>
<dbReference type="CDD" id="cd00609">
    <property type="entry name" value="AAT_like"/>
    <property type="match status" value="1"/>
</dbReference>
<evidence type="ECO:0000259" key="9">
    <source>
        <dbReference type="Pfam" id="PF00155"/>
    </source>
</evidence>
<dbReference type="SUPFAM" id="SSF53383">
    <property type="entry name" value="PLP-dependent transferases"/>
    <property type="match status" value="1"/>
</dbReference>
<dbReference type="InterPro" id="IPR004839">
    <property type="entry name" value="Aminotransferase_I/II_large"/>
</dbReference>
<proteinExistence type="inferred from homology"/>
<dbReference type="OrthoDB" id="9813612at2"/>
<comment type="subunit">
    <text evidence="3 8">Homodimer.</text>
</comment>
<comment type="cofactor">
    <cofactor evidence="1 8">
        <name>pyridoxal 5'-phosphate</name>
        <dbReference type="ChEBI" id="CHEBI:597326"/>
    </cofactor>
</comment>
<dbReference type="InterPro" id="IPR050106">
    <property type="entry name" value="HistidinolP_aminotransfase"/>
</dbReference>
<dbReference type="PANTHER" id="PTHR43643:SF3">
    <property type="entry name" value="HISTIDINOL-PHOSPHATE AMINOTRANSFERASE"/>
    <property type="match status" value="1"/>
</dbReference>
<evidence type="ECO:0000313" key="11">
    <source>
        <dbReference type="Proteomes" id="UP000198577"/>
    </source>
</evidence>
<reference evidence="10 11" key="1">
    <citation type="submission" date="2016-10" db="EMBL/GenBank/DDBJ databases">
        <authorList>
            <person name="de Groot N.N."/>
        </authorList>
    </citation>
    <scope>NUCLEOTIDE SEQUENCE [LARGE SCALE GENOMIC DNA]</scope>
    <source>
        <strain evidence="10 11">DSM 20678</strain>
    </source>
</reference>
<dbReference type="GO" id="GO:0004400">
    <property type="term" value="F:histidinol-phosphate transaminase activity"/>
    <property type="evidence" value="ECO:0007669"/>
    <property type="project" value="UniProtKB-UniRule"/>
</dbReference>
<dbReference type="PANTHER" id="PTHR43643">
    <property type="entry name" value="HISTIDINOL-PHOSPHATE AMINOTRANSFERASE 2"/>
    <property type="match status" value="1"/>
</dbReference>
<evidence type="ECO:0000256" key="8">
    <source>
        <dbReference type="HAMAP-Rule" id="MF_01023"/>
    </source>
</evidence>
<dbReference type="UniPathway" id="UPA00031">
    <property type="reaction ID" value="UER00012"/>
</dbReference>
<keyword evidence="6 8" id="KW-0663">Pyridoxal phosphate</keyword>
<dbReference type="InterPro" id="IPR001917">
    <property type="entry name" value="Aminotrans_II_pyridoxalP_BS"/>
</dbReference>
<comment type="catalytic activity">
    <reaction evidence="7 8">
        <text>L-histidinol phosphate + 2-oxoglutarate = 3-(imidazol-4-yl)-2-oxopropyl phosphate + L-glutamate</text>
        <dbReference type="Rhea" id="RHEA:23744"/>
        <dbReference type="ChEBI" id="CHEBI:16810"/>
        <dbReference type="ChEBI" id="CHEBI:29985"/>
        <dbReference type="ChEBI" id="CHEBI:57766"/>
        <dbReference type="ChEBI" id="CHEBI:57980"/>
        <dbReference type="EC" id="2.6.1.9"/>
    </reaction>
</comment>
<organism evidence="10 11">
    <name type="scientific">Caldicoprobacter faecalis</name>
    <dbReference type="NCBI Taxonomy" id="937334"/>
    <lineage>
        <taxon>Bacteria</taxon>
        <taxon>Bacillati</taxon>
        <taxon>Bacillota</taxon>
        <taxon>Clostridia</taxon>
        <taxon>Caldicoprobacterales</taxon>
        <taxon>Caldicoprobacteraceae</taxon>
        <taxon>Caldicoprobacter</taxon>
    </lineage>
</organism>
<evidence type="ECO:0000256" key="4">
    <source>
        <dbReference type="ARBA" id="ARBA00022576"/>
    </source>
</evidence>
<dbReference type="Proteomes" id="UP000198577">
    <property type="component" value="Unassembled WGS sequence"/>
</dbReference>
<dbReference type="InterPro" id="IPR015421">
    <property type="entry name" value="PyrdxlP-dep_Trfase_major"/>
</dbReference>
<dbReference type="InterPro" id="IPR015424">
    <property type="entry name" value="PyrdxlP-dep_Trfase"/>
</dbReference>
<dbReference type="NCBIfam" id="TIGR01141">
    <property type="entry name" value="hisC"/>
    <property type="match status" value="1"/>
</dbReference>
<dbReference type="Pfam" id="PF00155">
    <property type="entry name" value="Aminotran_1_2"/>
    <property type="match status" value="1"/>
</dbReference>
<dbReference type="AlphaFoldDB" id="A0A1I5XQA6"/>
<dbReference type="GO" id="GO:0030170">
    <property type="term" value="F:pyridoxal phosphate binding"/>
    <property type="evidence" value="ECO:0007669"/>
    <property type="project" value="InterPro"/>
</dbReference>
<dbReference type="EC" id="2.6.1.9" evidence="8"/>
<keyword evidence="11" id="KW-1185">Reference proteome</keyword>
<protein>
    <recommendedName>
        <fullName evidence="8">Histidinol-phosphate aminotransferase</fullName>
        <ecNumber evidence="8">2.6.1.9</ecNumber>
    </recommendedName>
    <alternativeName>
        <fullName evidence="8">Imidazole acetol-phosphate transaminase</fullName>
    </alternativeName>
</protein>
<comment type="pathway">
    <text evidence="2 8">Amino-acid biosynthesis; L-histidine biosynthesis; L-histidine from 5-phospho-alpha-D-ribose 1-diphosphate: step 7/9.</text>
</comment>
<dbReference type="PROSITE" id="PS00599">
    <property type="entry name" value="AA_TRANSFER_CLASS_2"/>
    <property type="match status" value="1"/>
</dbReference>
<sequence length="363" mass="40913">MVKHRKTVETLEPYRPGKPISEVKRELGLTDVIKLASNENPLGCSPKAVEALIKWTNEVSLYPDGNCTELRNALAEKFKLDPGQFLFGAGSDQILEIIAQTYINPGDSTITGWPSFSRYEAVTRIMDGNIIRVPLTRDYRFDLDGILNSITDTTRIIWVCNPNNPTGTIITAEEQKAFLKKVPRHVLVVLDEAYYEYARGGDYPESTALLDEYDNIIILRTFSKAYGLAGLRIGYAISNKEIIELLNRVRGPFNVNAAAQAAALAALGDQEFVQRSVQNNEEGKRCLYQAFEEMGLEYIPTHTNFIMVNVEKNSVEVFKALLQKGVIVRSGDIFDMDNWLRVTIGTPEQNRRFIEALKEVLQR</sequence>
<evidence type="ECO:0000256" key="3">
    <source>
        <dbReference type="ARBA" id="ARBA00011738"/>
    </source>
</evidence>